<evidence type="ECO:0000313" key="2">
    <source>
        <dbReference type="Proteomes" id="UP001357452"/>
    </source>
</evidence>
<name>A0ABU7RIF8_9BACT</name>
<keyword evidence="2" id="KW-1185">Reference proteome</keyword>
<proteinExistence type="predicted"/>
<evidence type="ECO:0000313" key="1">
    <source>
        <dbReference type="EMBL" id="MEE6187775.1"/>
    </source>
</evidence>
<dbReference type="Proteomes" id="UP001357452">
    <property type="component" value="Unassembled WGS sequence"/>
</dbReference>
<accession>A0ABU7RIF8</accession>
<dbReference type="InterPro" id="IPR005901">
    <property type="entry name" value="GLPGLI"/>
</dbReference>
<organism evidence="1 2">
    <name type="scientific">Niabella digestorum</name>
    <dbReference type="NCBI Taxonomy" id="3117701"/>
    <lineage>
        <taxon>Bacteria</taxon>
        <taxon>Pseudomonadati</taxon>
        <taxon>Bacteroidota</taxon>
        <taxon>Chitinophagia</taxon>
        <taxon>Chitinophagales</taxon>
        <taxon>Chitinophagaceae</taxon>
        <taxon>Niabella</taxon>
    </lineage>
</organism>
<dbReference type="RefSeq" id="WP_330975182.1">
    <property type="nucleotide sequence ID" value="NZ_JAZGLY010000006.1"/>
</dbReference>
<dbReference type="EMBL" id="JAZGLY010000006">
    <property type="protein sequence ID" value="MEE6187775.1"/>
    <property type="molecule type" value="Genomic_DNA"/>
</dbReference>
<sequence length="253" mass="29486">MRNIIVIILLMQSGVLYAQKFITHGSIEFEVKTNVHRMMKALLEDEESSFWESIVASLPQFNVTYYKYEFNDNKGVFRFDRSADKRNAGMMFLGRVSEDDYWYNDYTNNKFINLKSIDDNYIISGDLPNIQWRIYPNDQTNIAGFQCRRASTILFDSVYVFAFYTDEIKISGGPMGLHGLPGMILGVTIPRLYTSWVATSVTLSTPDIKPPTKGKQKSYDEMMKILTDISKSRAREWKNAERWLHPMIWRTFL</sequence>
<protein>
    <submittedName>
        <fullName evidence="1">GLPGLI family protein</fullName>
    </submittedName>
</protein>
<reference evidence="1 2" key="1">
    <citation type="submission" date="2024-01" db="EMBL/GenBank/DDBJ databases">
        <title>Niabella digestum sp. nov., isolated from waste digestion system.</title>
        <authorList>
            <person name="Zhang L."/>
        </authorList>
    </citation>
    <scope>NUCLEOTIDE SEQUENCE [LARGE SCALE GENOMIC DNA]</scope>
    <source>
        <strain evidence="1 2">A18</strain>
    </source>
</reference>
<dbReference type="Pfam" id="PF09697">
    <property type="entry name" value="Porph_ging"/>
    <property type="match status" value="1"/>
</dbReference>
<dbReference type="NCBIfam" id="TIGR01200">
    <property type="entry name" value="GLPGLI"/>
    <property type="match status" value="1"/>
</dbReference>
<comment type="caution">
    <text evidence="1">The sequence shown here is derived from an EMBL/GenBank/DDBJ whole genome shotgun (WGS) entry which is preliminary data.</text>
</comment>
<gene>
    <name evidence="1" type="ORF">V2H41_10880</name>
</gene>